<keyword evidence="8 12" id="KW-0238">DNA-binding</keyword>
<comment type="subcellular location">
    <subcellularLocation>
        <location evidence="1">Nucleus</location>
        <location evidence="1">Nucleoplasm</location>
    </subcellularLocation>
</comment>
<dbReference type="Pfam" id="PF05485">
    <property type="entry name" value="THAP"/>
    <property type="match status" value="1"/>
</dbReference>
<evidence type="ECO:0000256" key="4">
    <source>
        <dbReference type="ARBA" id="ARBA00022771"/>
    </source>
</evidence>
<dbReference type="OrthoDB" id="6496718at2759"/>
<evidence type="ECO:0000313" key="17">
    <source>
        <dbReference type="RefSeq" id="XP_052129992.1"/>
    </source>
</evidence>
<protein>
    <submittedName>
        <fullName evidence="17">Uncharacterized protein LOC113215361</fullName>
    </submittedName>
</protein>
<keyword evidence="16" id="KW-1185">Reference proteome</keyword>
<reference evidence="17" key="1">
    <citation type="submission" date="2025-08" db="UniProtKB">
        <authorList>
            <consortium name="RefSeq"/>
        </authorList>
    </citation>
    <scope>IDENTIFICATION</scope>
    <source>
        <tissue evidence="17">Whole organism</tissue>
    </source>
</reference>
<keyword evidence="10" id="KW-0539">Nucleus</keyword>
<evidence type="ECO:0000256" key="10">
    <source>
        <dbReference type="ARBA" id="ARBA00023242"/>
    </source>
</evidence>
<dbReference type="PANTHER" id="PTHR46600">
    <property type="entry name" value="THAP DOMAIN-CONTAINING"/>
    <property type="match status" value="1"/>
</dbReference>
<sequence length="321" mass="36211">MRCCVKNCPTKKPNPEEGISIHVFPMDPDTRQKWTDFVSKENGEPFVPSKSGQGSRLCGLHFDADNYLDKRPKWRGVPTVSVKRNYTPFKNKEVGMVLSTQNVNANTNAVLSQTVKVEVFQSSYNDISTHGGKIPEHKRNDSINAAESTQDEGQPKILKRNLMQAFPRTPTAGQQHNFDVGPSPPKKDSVDPSLCKRGNRACRLCGHSLAGSTHIMIKGSSEEEVLELQSQLRQEKRIKFPGDIEPEDMDSPRRARRCLAVLQDTIENQKKKLRSANDTIRGLKRKCESLQSLVSELQDKKYINVETRDLMEEHGPEMLLT</sequence>
<keyword evidence="5" id="KW-0862">Zinc</keyword>
<feature type="region of interest" description="Disordered" evidence="14">
    <location>
        <begin position="170"/>
        <end position="192"/>
    </location>
</feature>
<evidence type="ECO:0000256" key="5">
    <source>
        <dbReference type="ARBA" id="ARBA00022833"/>
    </source>
</evidence>
<dbReference type="SUPFAM" id="SSF57716">
    <property type="entry name" value="Glucocorticoid receptor-like (DNA-binding domain)"/>
    <property type="match status" value="1"/>
</dbReference>
<dbReference type="AlphaFoldDB" id="A0A9C6X6D7"/>
<evidence type="ECO:0000259" key="15">
    <source>
        <dbReference type="PROSITE" id="PS50950"/>
    </source>
</evidence>
<evidence type="ECO:0000256" key="14">
    <source>
        <dbReference type="SAM" id="MobiDB-lite"/>
    </source>
</evidence>
<evidence type="ECO:0000256" key="3">
    <source>
        <dbReference type="ARBA" id="ARBA00022723"/>
    </source>
</evidence>
<keyword evidence="6" id="KW-0805">Transcription regulation</keyword>
<dbReference type="KEGG" id="foc:113215361"/>
<evidence type="ECO:0000256" key="13">
    <source>
        <dbReference type="SAM" id="Coils"/>
    </source>
</evidence>
<keyword evidence="11" id="KW-0131">Cell cycle</keyword>
<feature type="domain" description="THAP-type" evidence="15">
    <location>
        <begin position="1"/>
        <end position="81"/>
    </location>
</feature>
<gene>
    <name evidence="17" type="primary">LOC113215361</name>
</gene>
<dbReference type="SMART" id="SM00980">
    <property type="entry name" value="THAP"/>
    <property type="match status" value="1"/>
</dbReference>
<dbReference type="Proteomes" id="UP000504606">
    <property type="component" value="Unplaced"/>
</dbReference>
<dbReference type="InterPro" id="IPR006612">
    <property type="entry name" value="THAP_Znf"/>
</dbReference>
<keyword evidence="9" id="KW-0804">Transcription</keyword>
<evidence type="ECO:0000256" key="12">
    <source>
        <dbReference type="PROSITE-ProRule" id="PRU00309"/>
    </source>
</evidence>
<feature type="coiled-coil region" evidence="13">
    <location>
        <begin position="259"/>
        <end position="300"/>
    </location>
</feature>
<evidence type="ECO:0000256" key="11">
    <source>
        <dbReference type="ARBA" id="ARBA00023306"/>
    </source>
</evidence>
<keyword evidence="3" id="KW-0479">Metal-binding</keyword>
<keyword evidence="7 13" id="KW-0175">Coiled coil</keyword>
<evidence type="ECO:0000256" key="2">
    <source>
        <dbReference type="ARBA" id="ARBA00006177"/>
    </source>
</evidence>
<dbReference type="GO" id="GO:0043565">
    <property type="term" value="F:sequence-specific DNA binding"/>
    <property type="evidence" value="ECO:0007669"/>
    <property type="project" value="InterPro"/>
</dbReference>
<evidence type="ECO:0000256" key="6">
    <source>
        <dbReference type="ARBA" id="ARBA00023015"/>
    </source>
</evidence>
<dbReference type="GeneID" id="113215361"/>
<evidence type="ECO:0000256" key="7">
    <source>
        <dbReference type="ARBA" id="ARBA00023054"/>
    </source>
</evidence>
<dbReference type="RefSeq" id="XP_052129992.1">
    <property type="nucleotide sequence ID" value="XM_052274032.1"/>
</dbReference>
<comment type="similarity">
    <text evidence="2">Belongs to the THAP1 family.</text>
</comment>
<organism evidence="16 17">
    <name type="scientific">Frankliniella occidentalis</name>
    <name type="common">Western flower thrips</name>
    <name type="synonym">Euthrips occidentalis</name>
    <dbReference type="NCBI Taxonomy" id="133901"/>
    <lineage>
        <taxon>Eukaryota</taxon>
        <taxon>Metazoa</taxon>
        <taxon>Ecdysozoa</taxon>
        <taxon>Arthropoda</taxon>
        <taxon>Hexapoda</taxon>
        <taxon>Insecta</taxon>
        <taxon>Pterygota</taxon>
        <taxon>Neoptera</taxon>
        <taxon>Paraneoptera</taxon>
        <taxon>Thysanoptera</taxon>
        <taxon>Terebrantia</taxon>
        <taxon>Thripoidea</taxon>
        <taxon>Thripidae</taxon>
        <taxon>Frankliniella</taxon>
    </lineage>
</organism>
<evidence type="ECO:0000256" key="9">
    <source>
        <dbReference type="ARBA" id="ARBA00023163"/>
    </source>
</evidence>
<dbReference type="GO" id="GO:0005654">
    <property type="term" value="C:nucleoplasm"/>
    <property type="evidence" value="ECO:0007669"/>
    <property type="project" value="UniProtKB-SubCell"/>
</dbReference>
<evidence type="ECO:0000256" key="8">
    <source>
        <dbReference type="ARBA" id="ARBA00023125"/>
    </source>
</evidence>
<proteinExistence type="inferred from homology"/>
<evidence type="ECO:0000313" key="16">
    <source>
        <dbReference type="Proteomes" id="UP000504606"/>
    </source>
</evidence>
<dbReference type="InterPro" id="IPR026516">
    <property type="entry name" value="THAP1/10"/>
</dbReference>
<evidence type="ECO:0000256" key="1">
    <source>
        <dbReference type="ARBA" id="ARBA00004642"/>
    </source>
</evidence>
<accession>A0A9C6X6D7</accession>
<name>A0A9C6X6D7_FRAOC</name>
<dbReference type="PANTHER" id="PTHR46600:SF1">
    <property type="entry name" value="THAP DOMAIN-CONTAINING PROTEIN 1"/>
    <property type="match status" value="1"/>
</dbReference>
<dbReference type="PROSITE" id="PS50950">
    <property type="entry name" value="ZF_THAP"/>
    <property type="match status" value="1"/>
</dbReference>
<keyword evidence="4 12" id="KW-0863">Zinc-finger</keyword>
<dbReference type="GO" id="GO:0008270">
    <property type="term" value="F:zinc ion binding"/>
    <property type="evidence" value="ECO:0007669"/>
    <property type="project" value="UniProtKB-KW"/>
</dbReference>